<dbReference type="AlphaFoldDB" id="A0A6P3C7D7"/>
<evidence type="ECO:0000313" key="1">
    <source>
        <dbReference type="EMBL" id="VWD64498.1"/>
    </source>
</evidence>
<accession>A0A6P3C7D7</accession>
<reference evidence="1 2" key="1">
    <citation type="submission" date="2019-09" db="EMBL/GenBank/DDBJ databases">
        <authorList>
            <person name="Depoorter E."/>
        </authorList>
    </citation>
    <scope>NUCLEOTIDE SEQUENCE [LARGE SCALE GENOMIC DNA]</scope>
    <source>
        <strain evidence="1">R-71033</strain>
    </source>
</reference>
<evidence type="ECO:0000313" key="2">
    <source>
        <dbReference type="Proteomes" id="UP000494109"/>
    </source>
</evidence>
<name>A0A6P3C7D7_9BURK</name>
<proteinExistence type="predicted"/>
<sequence length="34" mass="3910">MPTADDLAAIDTALQQIRIVGERYPAHFQQRIDR</sequence>
<gene>
    <name evidence="1" type="ORF">BCO71033_07112</name>
</gene>
<dbReference type="EMBL" id="CABVQS010000050">
    <property type="protein sequence ID" value="VWD64498.1"/>
    <property type="molecule type" value="Genomic_DNA"/>
</dbReference>
<organism evidence="1 2">
    <name type="scientific">Burkholderia contaminans</name>
    <dbReference type="NCBI Taxonomy" id="488447"/>
    <lineage>
        <taxon>Bacteria</taxon>
        <taxon>Pseudomonadati</taxon>
        <taxon>Pseudomonadota</taxon>
        <taxon>Betaproteobacteria</taxon>
        <taxon>Burkholderiales</taxon>
        <taxon>Burkholderiaceae</taxon>
        <taxon>Burkholderia</taxon>
        <taxon>Burkholderia cepacia complex</taxon>
    </lineage>
</organism>
<dbReference type="Proteomes" id="UP000494109">
    <property type="component" value="Unassembled WGS sequence"/>
</dbReference>
<protein>
    <submittedName>
        <fullName evidence="1">Aldehyde oxidase</fullName>
    </submittedName>
</protein>